<accession>A0A9D4JIW8</accession>
<gene>
    <name evidence="1" type="ORF">DPMN_142130</name>
</gene>
<evidence type="ECO:0000313" key="2">
    <source>
        <dbReference type="Proteomes" id="UP000828390"/>
    </source>
</evidence>
<comment type="caution">
    <text evidence="1">The sequence shown here is derived from an EMBL/GenBank/DDBJ whole genome shotgun (WGS) entry which is preliminary data.</text>
</comment>
<dbReference type="EMBL" id="JAIWYP010000006">
    <property type="protein sequence ID" value="KAH3813665.1"/>
    <property type="molecule type" value="Genomic_DNA"/>
</dbReference>
<dbReference type="AlphaFoldDB" id="A0A9D4JIW8"/>
<proteinExistence type="predicted"/>
<dbReference type="Proteomes" id="UP000828390">
    <property type="component" value="Unassembled WGS sequence"/>
</dbReference>
<reference evidence="1" key="2">
    <citation type="submission" date="2020-11" db="EMBL/GenBank/DDBJ databases">
        <authorList>
            <person name="McCartney M.A."/>
            <person name="Auch B."/>
            <person name="Kono T."/>
            <person name="Mallez S."/>
            <person name="Becker A."/>
            <person name="Gohl D.M."/>
            <person name="Silverstein K.A.T."/>
            <person name="Koren S."/>
            <person name="Bechman K.B."/>
            <person name="Herman A."/>
            <person name="Abrahante J.E."/>
            <person name="Garbe J."/>
        </authorList>
    </citation>
    <scope>NUCLEOTIDE SEQUENCE</scope>
    <source>
        <strain evidence="1">Duluth1</strain>
        <tissue evidence="1">Whole animal</tissue>
    </source>
</reference>
<protein>
    <submittedName>
        <fullName evidence="1">Uncharacterized protein</fullName>
    </submittedName>
</protein>
<organism evidence="1 2">
    <name type="scientific">Dreissena polymorpha</name>
    <name type="common">Zebra mussel</name>
    <name type="synonym">Mytilus polymorpha</name>
    <dbReference type="NCBI Taxonomy" id="45954"/>
    <lineage>
        <taxon>Eukaryota</taxon>
        <taxon>Metazoa</taxon>
        <taxon>Spiralia</taxon>
        <taxon>Lophotrochozoa</taxon>
        <taxon>Mollusca</taxon>
        <taxon>Bivalvia</taxon>
        <taxon>Autobranchia</taxon>
        <taxon>Heteroconchia</taxon>
        <taxon>Euheterodonta</taxon>
        <taxon>Imparidentia</taxon>
        <taxon>Neoheterodontei</taxon>
        <taxon>Myida</taxon>
        <taxon>Dreissenoidea</taxon>
        <taxon>Dreissenidae</taxon>
        <taxon>Dreissena</taxon>
    </lineage>
</organism>
<sequence>MRQRTLKNSSSLACKQIHIAENHGESYLKKCRPYADNYLAFKQAAARGLVTIPAFVEPPAL</sequence>
<name>A0A9D4JIW8_DREPO</name>
<keyword evidence="2" id="KW-1185">Reference proteome</keyword>
<evidence type="ECO:0000313" key="1">
    <source>
        <dbReference type="EMBL" id="KAH3813665.1"/>
    </source>
</evidence>
<reference evidence="1" key="1">
    <citation type="journal article" date="2019" name="bioRxiv">
        <title>The Genome of the Zebra Mussel, Dreissena polymorpha: A Resource for Invasive Species Research.</title>
        <authorList>
            <person name="McCartney M.A."/>
            <person name="Auch B."/>
            <person name="Kono T."/>
            <person name="Mallez S."/>
            <person name="Zhang Y."/>
            <person name="Obille A."/>
            <person name="Becker A."/>
            <person name="Abrahante J.E."/>
            <person name="Garbe J."/>
            <person name="Badalamenti J.P."/>
            <person name="Herman A."/>
            <person name="Mangelson H."/>
            <person name="Liachko I."/>
            <person name="Sullivan S."/>
            <person name="Sone E.D."/>
            <person name="Koren S."/>
            <person name="Silverstein K.A.T."/>
            <person name="Beckman K.B."/>
            <person name="Gohl D.M."/>
        </authorList>
    </citation>
    <scope>NUCLEOTIDE SEQUENCE</scope>
    <source>
        <strain evidence="1">Duluth1</strain>
        <tissue evidence="1">Whole animal</tissue>
    </source>
</reference>